<evidence type="ECO:0000256" key="1">
    <source>
        <dbReference type="SAM" id="Phobius"/>
    </source>
</evidence>
<dbReference type="EMBL" id="FWFG01000013">
    <property type="protein sequence ID" value="SLM88191.1"/>
    <property type="molecule type" value="Genomic_DNA"/>
</dbReference>
<protein>
    <submittedName>
        <fullName evidence="2">Hypothetical membrane protein</fullName>
    </submittedName>
</protein>
<dbReference type="RefSeq" id="WP_087101933.1">
    <property type="nucleotide sequence ID" value="NZ_FWFG01000013.1"/>
</dbReference>
<evidence type="ECO:0000313" key="2">
    <source>
        <dbReference type="EMBL" id="SLM88191.1"/>
    </source>
</evidence>
<keyword evidence="1" id="KW-0472">Membrane</keyword>
<accession>A0A1X6WT91</accession>
<dbReference type="Proteomes" id="UP000195981">
    <property type="component" value="Unassembled WGS sequence"/>
</dbReference>
<evidence type="ECO:0000313" key="3">
    <source>
        <dbReference type="Proteomes" id="UP000195981"/>
    </source>
</evidence>
<name>A0A1X6WT91_9MICO</name>
<keyword evidence="1" id="KW-0812">Transmembrane</keyword>
<keyword evidence="3" id="KW-1185">Reference proteome</keyword>
<proteinExistence type="predicted"/>
<feature type="transmembrane region" description="Helical" evidence="1">
    <location>
        <begin position="49"/>
        <end position="68"/>
    </location>
</feature>
<feature type="transmembrane region" description="Helical" evidence="1">
    <location>
        <begin position="6"/>
        <end position="28"/>
    </location>
</feature>
<keyword evidence="1" id="KW-1133">Transmembrane helix</keyword>
<reference evidence="2 3" key="1">
    <citation type="submission" date="2017-02" db="EMBL/GenBank/DDBJ databases">
        <authorList>
            <person name="Peterson S.W."/>
        </authorList>
    </citation>
    <scope>NUCLEOTIDE SEQUENCE [LARGE SCALE GENOMIC DNA]</scope>
    <source>
        <strain evidence="2 3">CIP104813</strain>
    </source>
</reference>
<organism evidence="2 3">
    <name type="scientific">Brachybacterium nesterenkovii</name>
    <dbReference type="NCBI Taxonomy" id="47847"/>
    <lineage>
        <taxon>Bacteria</taxon>
        <taxon>Bacillati</taxon>
        <taxon>Actinomycetota</taxon>
        <taxon>Actinomycetes</taxon>
        <taxon>Micrococcales</taxon>
        <taxon>Dermabacteraceae</taxon>
        <taxon>Brachybacterium</taxon>
    </lineage>
</organism>
<sequence length="73" mass="7288">MHIDFAALGLVAGVTLLACVALVTLVSLGARLLDAGANGSIAPARRAGGYAVLGLAGLLILFGLYLVIPAFHS</sequence>
<gene>
    <name evidence="2" type="ORF">FM110_01305</name>
</gene>
<dbReference type="AlphaFoldDB" id="A0A1X6WT91"/>